<dbReference type="PANTHER" id="PTHR24373:SF370">
    <property type="entry name" value="FISH-LIPS, ISOFORM E"/>
    <property type="match status" value="1"/>
</dbReference>
<keyword evidence="5" id="KW-1185">Reference proteome</keyword>
<dbReference type="Gene3D" id="3.80.10.10">
    <property type="entry name" value="Ribonuclease Inhibitor"/>
    <property type="match status" value="2"/>
</dbReference>
<name>A0ABQ8TJV1_PERAM</name>
<evidence type="ECO:0000256" key="1">
    <source>
        <dbReference type="ARBA" id="ARBA00022614"/>
    </source>
</evidence>
<comment type="caution">
    <text evidence="4">The sequence shown here is derived from an EMBL/GenBank/DDBJ whole genome shotgun (WGS) entry which is preliminary data.</text>
</comment>
<organism evidence="4 5">
    <name type="scientific">Periplaneta americana</name>
    <name type="common">American cockroach</name>
    <name type="synonym">Blatta americana</name>
    <dbReference type="NCBI Taxonomy" id="6978"/>
    <lineage>
        <taxon>Eukaryota</taxon>
        <taxon>Metazoa</taxon>
        <taxon>Ecdysozoa</taxon>
        <taxon>Arthropoda</taxon>
        <taxon>Hexapoda</taxon>
        <taxon>Insecta</taxon>
        <taxon>Pterygota</taxon>
        <taxon>Neoptera</taxon>
        <taxon>Polyneoptera</taxon>
        <taxon>Dictyoptera</taxon>
        <taxon>Blattodea</taxon>
        <taxon>Blattoidea</taxon>
        <taxon>Blattidae</taxon>
        <taxon>Blattinae</taxon>
        <taxon>Periplaneta</taxon>
    </lineage>
</organism>
<evidence type="ECO:0000313" key="4">
    <source>
        <dbReference type="EMBL" id="KAJ4446149.1"/>
    </source>
</evidence>
<dbReference type="Proteomes" id="UP001148838">
    <property type="component" value="Unassembled WGS sequence"/>
</dbReference>
<dbReference type="EMBL" id="JAJSOF020000009">
    <property type="protein sequence ID" value="KAJ4446149.1"/>
    <property type="molecule type" value="Genomic_DNA"/>
</dbReference>
<dbReference type="Pfam" id="PF13855">
    <property type="entry name" value="LRR_8"/>
    <property type="match status" value="1"/>
</dbReference>
<accession>A0ABQ8TJV1</accession>
<evidence type="ECO:0000256" key="3">
    <source>
        <dbReference type="ARBA" id="ARBA00022737"/>
    </source>
</evidence>
<evidence type="ECO:0000256" key="2">
    <source>
        <dbReference type="ARBA" id="ARBA00022729"/>
    </source>
</evidence>
<dbReference type="InterPro" id="IPR050328">
    <property type="entry name" value="Dev_Immune_Receptor"/>
</dbReference>
<protein>
    <submittedName>
        <fullName evidence="4">Uncharacterized protein</fullName>
    </submittedName>
</protein>
<reference evidence="4 5" key="1">
    <citation type="journal article" date="2022" name="Allergy">
        <title>Genome assembly and annotation of Periplaneta americana reveal a comprehensive cockroach allergen profile.</title>
        <authorList>
            <person name="Wang L."/>
            <person name="Xiong Q."/>
            <person name="Saelim N."/>
            <person name="Wang L."/>
            <person name="Nong W."/>
            <person name="Wan A.T."/>
            <person name="Shi M."/>
            <person name="Liu X."/>
            <person name="Cao Q."/>
            <person name="Hui J.H.L."/>
            <person name="Sookrung N."/>
            <person name="Leung T.F."/>
            <person name="Tungtrongchitr A."/>
            <person name="Tsui S.K.W."/>
        </authorList>
    </citation>
    <scope>NUCLEOTIDE SEQUENCE [LARGE SCALE GENOMIC DNA]</scope>
    <source>
        <strain evidence="4">PWHHKU_190912</strain>
    </source>
</reference>
<dbReference type="InterPro" id="IPR001611">
    <property type="entry name" value="Leu-rich_rpt"/>
</dbReference>
<evidence type="ECO:0000313" key="5">
    <source>
        <dbReference type="Proteomes" id="UP001148838"/>
    </source>
</evidence>
<keyword evidence="1" id="KW-0433">Leucine-rich repeat</keyword>
<proteinExistence type="predicted"/>
<gene>
    <name evidence="4" type="ORF">ANN_12842</name>
</gene>
<dbReference type="InterPro" id="IPR003591">
    <property type="entry name" value="Leu-rich_rpt_typical-subtyp"/>
</dbReference>
<dbReference type="SUPFAM" id="SSF52058">
    <property type="entry name" value="L domain-like"/>
    <property type="match status" value="1"/>
</dbReference>
<dbReference type="PROSITE" id="PS51450">
    <property type="entry name" value="LRR"/>
    <property type="match status" value="1"/>
</dbReference>
<keyword evidence="3" id="KW-0677">Repeat</keyword>
<keyword evidence="2" id="KW-0732">Signal</keyword>
<sequence length="350" mass="41032">MGSPKTCISSYDTIDCAGVYFGILRSNYYPVNSNATKYLDLDNTGLKSLDGHVFYQITSLRILILRNNHLRSLHNELFSKLTTLERLDLTNNSLVSLSSTVLFRSQGLLKELLLSFNKLIFIDARALTPLKSLEELNLFQNPFVCDCKLRFTMMWCKLRDLDTKALCHEPFLFSGLSWYVLESSETCTELEIIDSFTEMNDYIPRNIHYSSLYFHLMFLRNQIILYFETYHCSANQDFQVQRRHGNAFNKVILKVRCEKNFFYEYDMKSHKLTAAVASSEINSTEYSVFQKYVAFSIEEKAYIIEVYFHTGVKDDDGNWNYNITKCEQQFFHNFLIISLRNIFVEISLIW</sequence>
<dbReference type="InterPro" id="IPR032675">
    <property type="entry name" value="LRR_dom_sf"/>
</dbReference>
<dbReference type="PANTHER" id="PTHR24373">
    <property type="entry name" value="SLIT RELATED LEUCINE-RICH REPEAT NEURONAL PROTEIN"/>
    <property type="match status" value="1"/>
</dbReference>
<dbReference type="SMART" id="SM00369">
    <property type="entry name" value="LRR_TYP"/>
    <property type="match status" value="3"/>
</dbReference>